<dbReference type="EMBL" id="QEWR01000004">
    <property type="protein sequence ID" value="PWD82466.1"/>
    <property type="molecule type" value="Genomic_DNA"/>
</dbReference>
<reference evidence="4 5" key="1">
    <citation type="journal article" date="2018" name="Genome Announc.">
        <title>Ignatzschineria cameli sp. nov., isolated from necrotic foot tissue of dromedaries (Camelus dromedarius) and associated maggots (Wohlfahrtia species) in Dubai.</title>
        <authorList>
            <person name="Tsang C.C."/>
            <person name="Tang J.Y."/>
            <person name="Fong J.Y."/>
            <person name="Kinne J."/>
            <person name="Lee H.H."/>
            <person name="Joseph M."/>
            <person name="Jose S."/>
            <person name="Schuster R.K."/>
            <person name="Tang Y."/>
            <person name="Sivakumar S."/>
            <person name="Chen J.H."/>
            <person name="Teng J.L."/>
            <person name="Lau S.K."/>
            <person name="Wernery U."/>
            <person name="Woo P.C."/>
        </authorList>
    </citation>
    <scope>NUCLEOTIDE SEQUENCE [LARGE SCALE GENOMIC DNA]</scope>
    <source>
        <strain evidence="4 5">KCTC 22643</strain>
    </source>
</reference>
<dbReference type="GO" id="GO:0005509">
    <property type="term" value="F:calcium ion binding"/>
    <property type="evidence" value="ECO:0007669"/>
    <property type="project" value="InterPro"/>
</dbReference>
<keyword evidence="1" id="KW-0106">Calcium</keyword>
<dbReference type="NCBIfam" id="TIGR03661">
    <property type="entry name" value="T1SS_VCA0849"/>
    <property type="match status" value="1"/>
</dbReference>
<dbReference type="RefSeq" id="WP_109236453.1">
    <property type="nucleotide sequence ID" value="NZ_QEWR01000004.1"/>
</dbReference>
<dbReference type="SMART" id="SM00327">
    <property type="entry name" value="VWA"/>
    <property type="match status" value="1"/>
</dbReference>
<feature type="compositionally biased region" description="Basic and acidic residues" evidence="2">
    <location>
        <begin position="400"/>
        <end position="409"/>
    </location>
</feature>
<evidence type="ECO:0000313" key="4">
    <source>
        <dbReference type="EMBL" id="PWD82466.1"/>
    </source>
</evidence>
<dbReference type="Gene3D" id="2.150.10.10">
    <property type="entry name" value="Serralysin-like metalloprotease, C-terminal"/>
    <property type="match status" value="1"/>
</dbReference>
<protein>
    <recommendedName>
        <fullName evidence="3">VWFA domain-containing protein</fullName>
    </recommendedName>
</protein>
<feature type="region of interest" description="Disordered" evidence="2">
    <location>
        <begin position="390"/>
        <end position="419"/>
    </location>
</feature>
<dbReference type="Gene3D" id="3.40.50.410">
    <property type="entry name" value="von Willebrand factor, type A domain"/>
    <property type="match status" value="1"/>
</dbReference>
<keyword evidence="5" id="KW-1185">Reference proteome</keyword>
<dbReference type="InterPro" id="IPR013783">
    <property type="entry name" value="Ig-like_fold"/>
</dbReference>
<dbReference type="InterPro" id="IPR018511">
    <property type="entry name" value="Hemolysin-typ_Ca-bd_CS"/>
</dbReference>
<evidence type="ECO:0000256" key="2">
    <source>
        <dbReference type="SAM" id="MobiDB-lite"/>
    </source>
</evidence>
<dbReference type="InterPro" id="IPR002035">
    <property type="entry name" value="VWF_A"/>
</dbReference>
<evidence type="ECO:0000313" key="5">
    <source>
        <dbReference type="Proteomes" id="UP000244948"/>
    </source>
</evidence>
<dbReference type="Pfam" id="PF00353">
    <property type="entry name" value="HemolysinCabind"/>
    <property type="match status" value="3"/>
</dbReference>
<evidence type="ECO:0000256" key="1">
    <source>
        <dbReference type="ARBA" id="ARBA00022837"/>
    </source>
</evidence>
<dbReference type="Gene3D" id="2.60.40.10">
    <property type="entry name" value="Immunoglobulins"/>
    <property type="match status" value="7"/>
</dbReference>
<dbReference type="InterPro" id="IPR001343">
    <property type="entry name" value="Hemolysn_Ca-bd"/>
</dbReference>
<organism evidence="4 5">
    <name type="scientific">Ignatzschineria indica</name>
    <dbReference type="NCBI Taxonomy" id="472583"/>
    <lineage>
        <taxon>Bacteria</taxon>
        <taxon>Pseudomonadati</taxon>
        <taxon>Pseudomonadota</taxon>
        <taxon>Gammaproteobacteria</taxon>
        <taxon>Cardiobacteriales</taxon>
        <taxon>Ignatzschineriaceae</taxon>
        <taxon>Ignatzschineria</taxon>
    </lineage>
</organism>
<comment type="caution">
    <text evidence="4">The sequence shown here is derived from an EMBL/GenBank/DDBJ whole genome shotgun (WGS) entry which is preliminary data.</text>
</comment>
<name>A0A2U2AIK1_9GAMM</name>
<dbReference type="PROSITE" id="PS50234">
    <property type="entry name" value="VWFA"/>
    <property type="match status" value="1"/>
</dbReference>
<dbReference type="PRINTS" id="PR00313">
    <property type="entry name" value="CABNDNGRPT"/>
</dbReference>
<accession>A0A2U2AIK1</accession>
<dbReference type="SUPFAM" id="SSF51120">
    <property type="entry name" value="beta-Roll"/>
    <property type="match status" value="1"/>
</dbReference>
<dbReference type="InterPro" id="IPR036465">
    <property type="entry name" value="vWFA_dom_sf"/>
</dbReference>
<dbReference type="PROSITE" id="PS00330">
    <property type="entry name" value="HEMOLYSIN_CALCIUM"/>
    <property type="match status" value="1"/>
</dbReference>
<feature type="domain" description="VWFA" evidence="3">
    <location>
        <begin position="775"/>
        <end position="966"/>
    </location>
</feature>
<dbReference type="AlphaFoldDB" id="A0A2U2AIK1"/>
<dbReference type="InterPro" id="IPR011049">
    <property type="entry name" value="Serralysin-like_metalloprot_C"/>
</dbReference>
<dbReference type="Proteomes" id="UP000244948">
    <property type="component" value="Unassembled WGS sequence"/>
</dbReference>
<proteinExistence type="predicted"/>
<feature type="non-terminal residue" evidence="4">
    <location>
        <position position="1"/>
    </location>
</feature>
<dbReference type="InterPro" id="IPR019960">
    <property type="entry name" value="T1SS_VCA0849"/>
</dbReference>
<sequence>GKITGTTIDVEPGSQVTLTIQGTGKDGEPLTQEITTTVNKDGSYNAEVPVDFVDGDLEVTATTFDRNGNLVTDQDDLTKIDHDENPETPVQGSLDRTPGDIEVGVDAKGKITGTTIDVEPGSQVTLTIQGTGKDGEPLTQEITTTVNKDGSYNAEVPVDFVDGDLEVTATTFDRNGNLVTDQDDLTKIDHDENPETPVQGGLDRTPGDIEVEVDAKGKITGTTTDVEPGSQVTLTIEGTGKDGEPLTQEITTTVNEDGSYNAEVPVDFVDGDLEVTATTFDRNGNQVTDQDDLTKIDYDENPETPVQGGLDRTPGDIEVKVDAKGKITGTTIDVEPGSQVTLTIQGTGKDGEPLTQEITTTVNEDGSYNAEVPADFVDGDLEVTATTFDRNGNQVTDQDDLTKIDHDENPETPVQGGLDRTPGDIEVEVDAKGKITGTTTDVEPGSQVTLTIQGTGKDGEPLTQEITTTVNKDGSYNAEVPADFVDGELEVTATTFDRNGNLVTDQDDLTKIDHDENPETPVQGGLDRTPGDIEVEVDVKGKITGTTTDVEPGSQVTLTIQGTGKDGEPLTQEITTTVNEDGSYNAEVPVDFVDGELEVTATTFDRNGNQVTDQDDLTKIDHDENPETPVQGGLDRIESNISVSATEDGKITGTTKDVAPGSTVKLTITGQSGEGEEFEITTTAVVKEDGSYETEYPVDADGTVVVKAETVDRNGYSINDHDSYELEVIRDDYQDPVIEIGTNDSDTLVGTSGNDLLIGDKGGFNTNFNDGDNYNISIVIDLSYSMEYAVDHGFDYTKRLDIVKTGLKAFIEEMANHKGIINLQIAGFSSDQAVVKAFTEPVTLDNMGAIQDYIDSLAPIEVGANTQPNVGFDAANKWLEEVSPNGFNNQTYFISDGDPSVELDLIDKAFALVAEKSAVYAVGISRDVALKNVERYDNTDKEGNKIPGEWNPLYNHGVSQVFTTGDEFISYLIGGAKNFEPMDIGGDTIKGGAGDDIIFGDVINTNWIDSIYPKNSGYQVLISHLKAEVTNGEDPSNEQIYNFIKENYRKFVDADAEDPTIKGGDDIIYGGDGDDIIIAGAGDDRIYGGAGNDIISTGSGDDTIVYTLLQAADATGGNGTDTWIDYADNDKIEFSEDFFVGLLEDKSNIGDYIKLEEDDEGNAVLKVDRDGAQGDSHQWADLLVIENKTLDELDDLINKQVVIG</sequence>
<dbReference type="CDD" id="cd00198">
    <property type="entry name" value="vWFA"/>
    <property type="match status" value="1"/>
</dbReference>
<evidence type="ECO:0000259" key="3">
    <source>
        <dbReference type="PROSITE" id="PS50234"/>
    </source>
</evidence>
<dbReference type="SUPFAM" id="SSF53300">
    <property type="entry name" value="vWA-like"/>
    <property type="match status" value="1"/>
</dbReference>
<gene>
    <name evidence="4" type="ORF">DC082_07450</name>
</gene>